<reference evidence="2 4" key="1">
    <citation type="submission" date="2016-10" db="EMBL/GenBank/DDBJ databases">
        <authorList>
            <person name="Cai Z."/>
        </authorList>
    </citation>
    <scope>NUCLEOTIDE SEQUENCE [LARGE SCALE GENOMIC DNA]</scope>
    <source>
        <strain evidence="2 4">DSM 25227</strain>
    </source>
</reference>
<name>A0A2Y9C3M1_9RHOB</name>
<protein>
    <submittedName>
        <fullName evidence="2">Lipopolysaccharide export system protein LptC</fullName>
    </submittedName>
</protein>
<gene>
    <name evidence="1" type="ORF">BCF38_101193</name>
    <name evidence="2" type="ORF">SAMN05421539_101193</name>
</gene>
<evidence type="ECO:0000313" key="4">
    <source>
        <dbReference type="Proteomes" id="UP000251571"/>
    </source>
</evidence>
<sequence length="196" mass="20686">MADSHTSLVRGARILLPMAALGLLSSLFLLPRTVNPDDAIPYAEVDVSMRARDQQLTAPRFAGVSSHGSDFALTAARALPDRADPSLMTAEAVALEVISPEAARITLRADRAEVDAAGRSLVLEGAVEIETSTGYSLTAPRLEGRLDVVDMRGTDVAGDGPIGTLRAGALHLTETGGVSRLVFTRGIELVYLPPER</sequence>
<dbReference type="EMBL" id="UETC01000001">
    <property type="protein sequence ID" value="SSA38063.1"/>
    <property type="molecule type" value="Genomic_DNA"/>
</dbReference>
<dbReference type="OrthoDB" id="7871110at2"/>
<evidence type="ECO:0000313" key="3">
    <source>
        <dbReference type="Proteomes" id="UP000245839"/>
    </source>
</evidence>
<dbReference type="EMBL" id="QGDJ01000001">
    <property type="protein sequence ID" value="PWJ21785.1"/>
    <property type="molecule type" value="Genomic_DNA"/>
</dbReference>
<dbReference type="Proteomes" id="UP000251571">
    <property type="component" value="Unassembled WGS sequence"/>
</dbReference>
<dbReference type="Proteomes" id="UP000245839">
    <property type="component" value="Unassembled WGS sequence"/>
</dbReference>
<proteinExistence type="predicted"/>
<keyword evidence="3" id="KW-1185">Reference proteome</keyword>
<dbReference type="AlphaFoldDB" id="A0A2Y9C3M1"/>
<dbReference type="RefSeq" id="WP_109562425.1">
    <property type="nucleotide sequence ID" value="NZ_QGDJ01000001.1"/>
</dbReference>
<reference evidence="1 3" key="2">
    <citation type="submission" date="2018-03" db="EMBL/GenBank/DDBJ databases">
        <title>Genomic Encyclopedia of Archaeal and Bacterial Type Strains, Phase II (KMG-II): from individual species to whole genera.</title>
        <authorList>
            <person name="Goeker M."/>
        </authorList>
    </citation>
    <scope>NUCLEOTIDE SEQUENCE [LARGE SCALE GENOMIC DNA]</scope>
    <source>
        <strain evidence="1 3">DSM 25227</strain>
    </source>
</reference>
<evidence type="ECO:0000313" key="1">
    <source>
        <dbReference type="EMBL" id="PWJ21785.1"/>
    </source>
</evidence>
<evidence type="ECO:0000313" key="2">
    <source>
        <dbReference type="EMBL" id="SSA38063.1"/>
    </source>
</evidence>
<organism evidence="2 4">
    <name type="scientific">Jannaschia seohaensis</name>
    <dbReference type="NCBI Taxonomy" id="475081"/>
    <lineage>
        <taxon>Bacteria</taxon>
        <taxon>Pseudomonadati</taxon>
        <taxon>Pseudomonadota</taxon>
        <taxon>Alphaproteobacteria</taxon>
        <taxon>Rhodobacterales</taxon>
        <taxon>Roseobacteraceae</taxon>
        <taxon>Jannaschia</taxon>
    </lineage>
</organism>
<accession>A0A2Y9C3M1</accession>